<dbReference type="GO" id="GO:0070403">
    <property type="term" value="F:NAD+ binding"/>
    <property type="evidence" value="ECO:0007669"/>
    <property type="project" value="InterPro"/>
</dbReference>
<evidence type="ECO:0000259" key="13">
    <source>
        <dbReference type="Pfam" id="PF00725"/>
    </source>
</evidence>
<dbReference type="PANTHER" id="PTHR43612">
    <property type="entry name" value="TRIFUNCTIONAL ENZYME SUBUNIT ALPHA"/>
    <property type="match status" value="1"/>
</dbReference>
<comment type="caution">
    <text evidence="15">The sequence shown here is derived from an EMBL/GenBank/DDBJ whole genome shotgun (WGS) entry which is preliminary data.</text>
</comment>
<dbReference type="Gene3D" id="3.90.226.10">
    <property type="entry name" value="2-enoyl-CoA Hydratase, Chain A, domain 1"/>
    <property type="match status" value="1"/>
</dbReference>
<evidence type="ECO:0000256" key="6">
    <source>
        <dbReference type="ARBA" id="ARBA00022963"/>
    </source>
</evidence>
<evidence type="ECO:0000256" key="9">
    <source>
        <dbReference type="ARBA" id="ARBA00023098"/>
    </source>
</evidence>
<keyword evidence="5" id="KW-0276">Fatty acid metabolism</keyword>
<dbReference type="CDD" id="cd06558">
    <property type="entry name" value="crotonase-like"/>
    <property type="match status" value="1"/>
</dbReference>
<dbReference type="InterPro" id="IPR050136">
    <property type="entry name" value="FA_oxidation_alpha_subunit"/>
</dbReference>
<dbReference type="Pfam" id="PF00725">
    <property type="entry name" value="3HCDH"/>
    <property type="match status" value="1"/>
</dbReference>
<evidence type="ECO:0000256" key="2">
    <source>
        <dbReference type="ARBA" id="ARBA00005086"/>
    </source>
</evidence>
<dbReference type="EMBL" id="BOON01000033">
    <property type="protein sequence ID" value="GII24065.1"/>
    <property type="molecule type" value="Genomic_DNA"/>
</dbReference>
<dbReference type="Gene3D" id="3.40.50.720">
    <property type="entry name" value="NAD(P)-binding Rossmann-like Domain"/>
    <property type="match status" value="1"/>
</dbReference>
<comment type="similarity">
    <text evidence="3">In the central section; belongs to the 3-hydroxyacyl-CoA dehydrogenase family.</text>
</comment>
<keyword evidence="7" id="KW-0560">Oxidoreductase</keyword>
<dbReference type="PANTHER" id="PTHR43612:SF3">
    <property type="entry name" value="TRIFUNCTIONAL ENZYME SUBUNIT ALPHA, MITOCHONDRIAL"/>
    <property type="match status" value="1"/>
</dbReference>
<evidence type="ECO:0000256" key="1">
    <source>
        <dbReference type="ARBA" id="ARBA00005005"/>
    </source>
</evidence>
<dbReference type="Proteomes" id="UP000599074">
    <property type="component" value="Unassembled WGS sequence"/>
</dbReference>
<dbReference type="SUPFAM" id="SSF51735">
    <property type="entry name" value="NAD(P)-binding Rossmann-fold domains"/>
    <property type="match status" value="1"/>
</dbReference>
<protein>
    <submittedName>
        <fullName evidence="15">3-hydroxyacyl-CoA dehydrogenase</fullName>
    </submittedName>
</protein>
<evidence type="ECO:0000256" key="8">
    <source>
        <dbReference type="ARBA" id="ARBA00023027"/>
    </source>
</evidence>
<keyword evidence="9" id="KW-0443">Lipid metabolism</keyword>
<evidence type="ECO:0000313" key="15">
    <source>
        <dbReference type="EMBL" id="GII24065.1"/>
    </source>
</evidence>
<comment type="similarity">
    <text evidence="4">Belongs to the 3-hydroxyacyl-CoA dehydrogenase family.</text>
</comment>
<evidence type="ECO:0000259" key="14">
    <source>
        <dbReference type="Pfam" id="PF02737"/>
    </source>
</evidence>
<keyword evidence="6" id="KW-0442">Lipid degradation</keyword>
<comment type="pathway">
    <text evidence="1">Lipid metabolism; fatty acid beta-oxidation.</text>
</comment>
<keyword evidence="16" id="KW-1185">Reference proteome</keyword>
<sequence>MTDSTIRWEQDADGVVVLTLDDPSSSANTMNDAYVRSMGETVERLEREKDSIRGVVLTSAKKTFFAGGNLDSLVQAGPDDRERVLTQVTEVKRQLRRLETLGKPVVAAINGAALGGGLEIALACHHRVVLDDPKLKLGFPEVTLGLLPGGGGIVRSVRLLGLTTALLELLLQGQQIRPEKALKLGLVHELAADRDELLAKARAWVLTNETAQQPYDVKGYKVPGGTPSTPSLAANLPAFPANLTKQLKGAHYPAPYAILSAAVESLQVDVDTAFVVEGRYFVDLVVGQISTNMIQAFWFDLNRVNGGASRPDVAQKFSATRVGVLGAGMMGAGIAHAFAKVGVDVVLKDVTVEAAANGKAHVAGLVGKQVSRGRMTQEKADAFLARVTPTADPADLAGCDVIVEAVFEDQALKHRVLREAEQHAAPDALLASNTSTLPITGLAEGVERRDDVVGMHFFSPVDKMPLVELIVGERTGDAALAKAYDVVRQLGKTPIVVRDSRGFFTSRVFGTLVLEGAALLAEGVAPMSIERAALQSGFPAGPLTLLDEVTLTLPLKISDEAAKAGSADDHPGLAVIRALVERGRTGKSAGRGFFDWEPEKRVWSGLAELYPPRDATADDAVPFTDAQERLLFVMAVESARCLEEQVLRSVEDANIGSIMGIGFPPLYGGVLQYVDQYPGGVAGFVARADELADRYGERFRPPAILLERAVPAGSLRAAVRA</sequence>
<keyword evidence="10" id="KW-0456">Lyase</keyword>
<evidence type="ECO:0000256" key="12">
    <source>
        <dbReference type="ARBA" id="ARBA00049556"/>
    </source>
</evidence>
<keyword evidence="11" id="KW-0511">Multifunctional enzyme</keyword>
<dbReference type="GO" id="GO:0004300">
    <property type="term" value="F:enoyl-CoA hydratase activity"/>
    <property type="evidence" value="ECO:0007669"/>
    <property type="project" value="TreeGrafter"/>
</dbReference>
<organism evidence="15 16">
    <name type="scientific">Planosporangium mesophilum</name>
    <dbReference type="NCBI Taxonomy" id="689768"/>
    <lineage>
        <taxon>Bacteria</taxon>
        <taxon>Bacillati</taxon>
        <taxon>Actinomycetota</taxon>
        <taxon>Actinomycetes</taxon>
        <taxon>Micromonosporales</taxon>
        <taxon>Micromonosporaceae</taxon>
        <taxon>Planosporangium</taxon>
    </lineage>
</organism>
<keyword evidence="8" id="KW-0520">NAD</keyword>
<dbReference type="InterPro" id="IPR029045">
    <property type="entry name" value="ClpP/crotonase-like_dom_sf"/>
</dbReference>
<evidence type="ECO:0000313" key="16">
    <source>
        <dbReference type="Proteomes" id="UP000599074"/>
    </source>
</evidence>
<dbReference type="SUPFAM" id="SSF52096">
    <property type="entry name" value="ClpP/crotonase"/>
    <property type="match status" value="1"/>
</dbReference>
<dbReference type="UniPathway" id="UPA00659"/>
<evidence type="ECO:0000256" key="5">
    <source>
        <dbReference type="ARBA" id="ARBA00022832"/>
    </source>
</evidence>
<dbReference type="GO" id="GO:0006635">
    <property type="term" value="P:fatty acid beta-oxidation"/>
    <property type="evidence" value="ECO:0007669"/>
    <property type="project" value="UniProtKB-UniPathway"/>
</dbReference>
<dbReference type="Pfam" id="PF00378">
    <property type="entry name" value="ECH_1"/>
    <property type="match status" value="1"/>
</dbReference>
<proteinExistence type="inferred from homology"/>
<dbReference type="RefSeq" id="WP_168116878.1">
    <property type="nucleotide sequence ID" value="NZ_BOON01000033.1"/>
</dbReference>
<reference evidence="15" key="1">
    <citation type="submission" date="2021-01" db="EMBL/GenBank/DDBJ databases">
        <title>Whole genome shotgun sequence of Planosporangium mesophilum NBRC 109066.</title>
        <authorList>
            <person name="Komaki H."/>
            <person name="Tamura T."/>
        </authorList>
    </citation>
    <scope>NUCLEOTIDE SEQUENCE</scope>
    <source>
        <strain evidence="15">NBRC 109066</strain>
    </source>
</reference>
<evidence type="ECO:0000256" key="4">
    <source>
        <dbReference type="ARBA" id="ARBA00009463"/>
    </source>
</evidence>
<name>A0A8J3X156_9ACTN</name>
<feature type="domain" description="3-hydroxyacyl-CoA dehydrogenase NAD binding" evidence="14">
    <location>
        <begin position="322"/>
        <end position="499"/>
    </location>
</feature>
<gene>
    <name evidence="15" type="ORF">Pme01_36620</name>
</gene>
<dbReference type="InterPro" id="IPR001753">
    <property type="entry name" value="Enoyl-CoA_hydra/iso"/>
</dbReference>
<dbReference type="Pfam" id="PF02737">
    <property type="entry name" value="3HCDH_N"/>
    <property type="match status" value="1"/>
</dbReference>
<dbReference type="Gene3D" id="1.10.1040.50">
    <property type="match status" value="1"/>
</dbReference>
<evidence type="ECO:0000256" key="7">
    <source>
        <dbReference type="ARBA" id="ARBA00023002"/>
    </source>
</evidence>
<dbReference type="InterPro" id="IPR036291">
    <property type="entry name" value="NAD(P)-bd_dom_sf"/>
</dbReference>
<dbReference type="GO" id="GO:0016509">
    <property type="term" value="F:long-chain (3S)-3-hydroxyacyl-CoA dehydrogenase (NAD+) activity"/>
    <property type="evidence" value="ECO:0007669"/>
    <property type="project" value="TreeGrafter"/>
</dbReference>
<dbReference type="AlphaFoldDB" id="A0A8J3X156"/>
<evidence type="ECO:0000256" key="11">
    <source>
        <dbReference type="ARBA" id="ARBA00023268"/>
    </source>
</evidence>
<dbReference type="FunFam" id="3.90.226.10:FF:000047">
    <property type="entry name" value="Probable 3-hydroxyacyl-CoA dehydrogenase"/>
    <property type="match status" value="1"/>
</dbReference>
<evidence type="ECO:0000256" key="3">
    <source>
        <dbReference type="ARBA" id="ARBA00007005"/>
    </source>
</evidence>
<comment type="pathway">
    <text evidence="2">Lipid metabolism; butanoate metabolism.</text>
</comment>
<evidence type="ECO:0000256" key="10">
    <source>
        <dbReference type="ARBA" id="ARBA00023239"/>
    </source>
</evidence>
<dbReference type="SUPFAM" id="SSF48179">
    <property type="entry name" value="6-phosphogluconate dehydrogenase C-terminal domain-like"/>
    <property type="match status" value="2"/>
</dbReference>
<dbReference type="InterPro" id="IPR006108">
    <property type="entry name" value="3HC_DH_C"/>
</dbReference>
<comment type="catalytic activity">
    <reaction evidence="12">
        <text>a (3S)-3-hydroxyacyl-CoA + NAD(+) = a 3-oxoacyl-CoA + NADH + H(+)</text>
        <dbReference type="Rhea" id="RHEA:22432"/>
        <dbReference type="ChEBI" id="CHEBI:15378"/>
        <dbReference type="ChEBI" id="CHEBI:57318"/>
        <dbReference type="ChEBI" id="CHEBI:57540"/>
        <dbReference type="ChEBI" id="CHEBI:57945"/>
        <dbReference type="ChEBI" id="CHEBI:90726"/>
        <dbReference type="EC" id="1.1.1.35"/>
    </reaction>
</comment>
<dbReference type="InterPro" id="IPR008927">
    <property type="entry name" value="6-PGluconate_DH-like_C_sf"/>
</dbReference>
<dbReference type="FunFam" id="3.40.50.720:FF:000009">
    <property type="entry name" value="Fatty oxidation complex, alpha subunit"/>
    <property type="match status" value="1"/>
</dbReference>
<accession>A0A8J3X156</accession>
<feature type="domain" description="3-hydroxyacyl-CoA dehydrogenase C-terminal" evidence="13">
    <location>
        <begin position="502"/>
        <end position="596"/>
    </location>
</feature>
<dbReference type="InterPro" id="IPR006176">
    <property type="entry name" value="3-OHacyl-CoA_DH_NAD-bd"/>
</dbReference>